<evidence type="ECO:0000313" key="1">
    <source>
        <dbReference type="EMBL" id="KAG2247477.1"/>
    </source>
</evidence>
<dbReference type="AlphaFoldDB" id="A0A8X7PAP2"/>
<dbReference type="EMBL" id="JAAMPC010000017">
    <property type="protein sequence ID" value="KAG2247477.1"/>
    <property type="molecule type" value="Genomic_DNA"/>
</dbReference>
<name>A0A8X7PAP2_BRACI</name>
<protein>
    <submittedName>
        <fullName evidence="1">Uncharacterized protein</fullName>
    </submittedName>
</protein>
<organism evidence="1 2">
    <name type="scientific">Brassica carinata</name>
    <name type="common">Ethiopian mustard</name>
    <name type="synonym">Abyssinian cabbage</name>
    <dbReference type="NCBI Taxonomy" id="52824"/>
    <lineage>
        <taxon>Eukaryota</taxon>
        <taxon>Viridiplantae</taxon>
        <taxon>Streptophyta</taxon>
        <taxon>Embryophyta</taxon>
        <taxon>Tracheophyta</taxon>
        <taxon>Spermatophyta</taxon>
        <taxon>Magnoliopsida</taxon>
        <taxon>eudicotyledons</taxon>
        <taxon>Gunneridae</taxon>
        <taxon>Pentapetalae</taxon>
        <taxon>rosids</taxon>
        <taxon>malvids</taxon>
        <taxon>Brassicales</taxon>
        <taxon>Brassicaceae</taxon>
        <taxon>Brassiceae</taxon>
        <taxon>Brassica</taxon>
    </lineage>
</organism>
<evidence type="ECO:0000313" key="2">
    <source>
        <dbReference type="Proteomes" id="UP000886595"/>
    </source>
</evidence>
<proteinExistence type="predicted"/>
<reference evidence="1 2" key="1">
    <citation type="submission" date="2020-02" db="EMBL/GenBank/DDBJ databases">
        <authorList>
            <person name="Ma Q."/>
            <person name="Huang Y."/>
            <person name="Song X."/>
            <person name="Pei D."/>
        </authorList>
    </citation>
    <scope>NUCLEOTIDE SEQUENCE [LARGE SCALE GENOMIC DNA]</scope>
    <source>
        <strain evidence="1">Sxm20200214</strain>
        <tissue evidence="1">Leaf</tissue>
    </source>
</reference>
<dbReference type="Proteomes" id="UP000886595">
    <property type="component" value="Unassembled WGS sequence"/>
</dbReference>
<keyword evidence="2" id="KW-1185">Reference proteome</keyword>
<comment type="caution">
    <text evidence="1">The sequence shown here is derived from an EMBL/GenBank/DDBJ whole genome shotgun (WGS) entry which is preliminary data.</text>
</comment>
<accession>A0A8X7PAP2</accession>
<dbReference type="OrthoDB" id="10579953at2759"/>
<gene>
    <name evidence="1" type="ORF">Bca52824_087105</name>
</gene>
<sequence>MKTKWRSSTKQTEAKRKTDSENWAVVWTGQMERNKTSLGKDFISIWEIKIEKWDNIVECVFMPRQSAPYASDQGLWAVAGDRMLPIERRNEVTRAQVLTLSPKSGLGSVTWKLDYGGGQV</sequence>